<dbReference type="InterPro" id="IPR025738">
    <property type="entry name" value="BatD"/>
</dbReference>
<sequence length="610" mass="67042">MVSNSSMPLTAKVPLFLLQSLMLSLLLMATLLLSNNAYALSKVTATIDKNPAMINESIILTVIADDDVGPKALDTRPLLGDFIIGQTSVSSQTSMINFKTTRITKWQIILIARNPGQFIIPALKVADRQSDPIELTVVATNDTSSKAQADIFVTSELSSTEVYVQQLLTLSIKLHFAVDLKSGNLTEPSLRGATIEKIGKDKQSDSIINGKRYRVIEQTYAITPEQSGELRLKAPLFSGEILQSSTRRSSFLSFAQTKPVRILGDELLLTVLPIPANYPSNTPWLPTDILTLHQEWQAGNAQFTVGEPITRTITLTAAGLSKAQLPKLEMKSSPGLKIYPDQAELHANLSNNRLVSQKVQNFALVPSMVGDFVLPAMSITWFNTITNKIEHATLPTQTISVQAAEGSFATDPFNDPTKAINDTANAANNMAKNTANNAENFSEQTALATSVAAVQDKRWQWLFLSLWLLTSLAWLIQSIYLRQSRHKNKPAQFNKVTKTFTSGSHYLALLAACKKNNAEQALHLILPWLRQLLTSDRPGLKIHNIAQAQECIQEQSFATALNDLQQHLYGKSAIDGAPSWQGLTLLTAIQTVQKQQGEKNNTKHLLALNP</sequence>
<gene>
    <name evidence="3" type="primary">batD</name>
    <name evidence="3" type="ORF">MTCD1_02979</name>
</gene>
<dbReference type="InterPro" id="IPR057699">
    <property type="entry name" value="DUF7939"/>
</dbReference>
<keyword evidence="1" id="KW-1133">Transmembrane helix</keyword>
<protein>
    <recommendedName>
        <fullName evidence="2">DUF7939 domain-containing protein</fullName>
    </recommendedName>
</protein>
<keyword evidence="1" id="KW-0472">Membrane</keyword>
<dbReference type="Proteomes" id="UP000197068">
    <property type="component" value="Unassembled WGS sequence"/>
</dbReference>
<reference evidence="3 4" key="1">
    <citation type="submission" date="2017-06" db="EMBL/GenBank/DDBJ databases">
        <title>Whole Genome Sequences of Colwellia marinimaniae MTCD1.</title>
        <authorList>
            <person name="Kusumoto H."/>
            <person name="Inoue M."/>
            <person name="Tanikawa K."/>
            <person name="Maeji H."/>
            <person name="Cameron J.H."/>
            <person name="Bartlett D.H."/>
        </authorList>
    </citation>
    <scope>NUCLEOTIDE SEQUENCE [LARGE SCALE GENOMIC DNA]</scope>
    <source>
        <strain evidence="3 4">MTCD1</strain>
    </source>
</reference>
<organism evidence="3 4">
    <name type="scientific">Colwellia marinimaniae</name>
    <dbReference type="NCBI Taxonomy" id="1513592"/>
    <lineage>
        <taxon>Bacteria</taxon>
        <taxon>Pseudomonadati</taxon>
        <taxon>Pseudomonadota</taxon>
        <taxon>Gammaproteobacteria</taxon>
        <taxon>Alteromonadales</taxon>
        <taxon>Colwelliaceae</taxon>
        <taxon>Colwellia</taxon>
    </lineage>
</organism>
<evidence type="ECO:0000256" key="1">
    <source>
        <dbReference type="SAM" id="Phobius"/>
    </source>
</evidence>
<feature type="domain" description="DUF7939" evidence="2">
    <location>
        <begin position="505"/>
        <end position="596"/>
    </location>
</feature>
<proteinExistence type="predicted"/>
<keyword evidence="4" id="KW-1185">Reference proteome</keyword>
<evidence type="ECO:0000313" key="4">
    <source>
        <dbReference type="Proteomes" id="UP000197068"/>
    </source>
</evidence>
<name>A0ABQ0MYA1_9GAMM</name>
<feature type="transmembrane region" description="Helical" evidence="1">
    <location>
        <begin position="459"/>
        <end position="481"/>
    </location>
</feature>
<dbReference type="Pfam" id="PF13584">
    <property type="entry name" value="BatD"/>
    <property type="match status" value="1"/>
</dbReference>
<evidence type="ECO:0000313" key="3">
    <source>
        <dbReference type="EMBL" id="GAW97352.1"/>
    </source>
</evidence>
<evidence type="ECO:0000259" key="2">
    <source>
        <dbReference type="Pfam" id="PF25607"/>
    </source>
</evidence>
<dbReference type="PANTHER" id="PTHR40940:SF1">
    <property type="entry name" value="PROTEIN BATD"/>
    <property type="match status" value="1"/>
</dbReference>
<dbReference type="Pfam" id="PF25607">
    <property type="entry name" value="DUF7939"/>
    <property type="match status" value="1"/>
</dbReference>
<comment type="caution">
    <text evidence="3">The sequence shown here is derived from an EMBL/GenBank/DDBJ whole genome shotgun (WGS) entry which is preliminary data.</text>
</comment>
<keyword evidence="1" id="KW-0812">Transmembrane</keyword>
<dbReference type="PANTHER" id="PTHR40940">
    <property type="entry name" value="PROTEIN BATD-RELATED"/>
    <property type="match status" value="1"/>
</dbReference>
<dbReference type="EMBL" id="BDQM01000031">
    <property type="protein sequence ID" value="GAW97352.1"/>
    <property type="molecule type" value="Genomic_DNA"/>
</dbReference>
<accession>A0ABQ0MYA1</accession>